<dbReference type="CTD" id="116409844"/>
<dbReference type="OrthoDB" id="8786528at2759"/>
<name>A0A8J1JFJ8_XENTR</name>
<dbReference type="AlphaFoldDB" id="A0A8J1JFJ8"/>
<dbReference type="Proteomes" id="UP000008143">
    <property type="component" value="Chromosome 3"/>
</dbReference>
<dbReference type="Xenbase" id="XB-GENE-29095843">
    <property type="gene designation" value="c3h17orf114"/>
</dbReference>
<dbReference type="GeneID" id="116409844"/>
<dbReference type="AGR" id="Xenbase:XB-GENE-29095843"/>
<evidence type="ECO:0000313" key="3">
    <source>
        <dbReference type="RefSeq" id="XP_031755431.1"/>
    </source>
</evidence>
<feature type="compositionally biased region" description="Polar residues" evidence="1">
    <location>
        <begin position="102"/>
        <end position="119"/>
    </location>
</feature>
<evidence type="ECO:0000256" key="1">
    <source>
        <dbReference type="SAM" id="MobiDB-lite"/>
    </source>
</evidence>
<accession>A0A8J1JFJ8</accession>
<evidence type="ECO:0000313" key="2">
    <source>
        <dbReference type="Proteomes" id="UP000008143"/>
    </source>
</evidence>
<proteinExistence type="predicted"/>
<evidence type="ECO:0000313" key="4">
    <source>
        <dbReference type="Xenbase" id="XB-GENE-29095843"/>
    </source>
</evidence>
<dbReference type="RefSeq" id="XP_031755431.1">
    <property type="nucleotide sequence ID" value="XM_031899571.1"/>
</dbReference>
<feature type="region of interest" description="Disordered" evidence="1">
    <location>
        <begin position="72"/>
        <end position="144"/>
    </location>
</feature>
<sequence>MRLCIYGECIDISVYAPVYIQGVFIMGRGRYERYERNAEVSTVATAQSCTERLTATGMGVKALKCFPWYGRRKERKRKKSDEEPPSPPSPPSPSSSGHKPSLRSTPSVNSDTEAQQSRAYFSGKARVSFRHQMDSTMSANDSTF</sequence>
<gene>
    <name evidence="4" type="primary">c3h17orf114</name>
    <name evidence="3" type="synonym">LOC116409844</name>
</gene>
<protein>
    <submittedName>
        <fullName evidence="3">Uncharacterized protein LOC116409844 isoform X2</fullName>
    </submittedName>
</protein>
<keyword evidence="2" id="KW-1185">Reference proteome</keyword>
<reference evidence="3" key="1">
    <citation type="submission" date="2025-08" db="UniProtKB">
        <authorList>
            <consortium name="RefSeq"/>
        </authorList>
    </citation>
    <scope>IDENTIFICATION</scope>
    <source>
        <strain evidence="3">Nigerian</strain>
        <tissue evidence="3">Liver and blood</tissue>
    </source>
</reference>
<feature type="compositionally biased region" description="Polar residues" evidence="1">
    <location>
        <begin position="134"/>
        <end position="144"/>
    </location>
</feature>
<organism evidence="2 3">
    <name type="scientific">Xenopus tropicalis</name>
    <name type="common">Western clawed frog</name>
    <name type="synonym">Silurana tropicalis</name>
    <dbReference type="NCBI Taxonomy" id="8364"/>
    <lineage>
        <taxon>Eukaryota</taxon>
        <taxon>Metazoa</taxon>
        <taxon>Chordata</taxon>
        <taxon>Craniata</taxon>
        <taxon>Vertebrata</taxon>
        <taxon>Euteleostomi</taxon>
        <taxon>Amphibia</taxon>
        <taxon>Batrachia</taxon>
        <taxon>Anura</taxon>
        <taxon>Pipoidea</taxon>
        <taxon>Pipidae</taxon>
        <taxon>Xenopodinae</taxon>
        <taxon>Xenopus</taxon>
        <taxon>Silurana</taxon>
    </lineage>
</organism>